<dbReference type="InterPro" id="IPR011051">
    <property type="entry name" value="RmlC_Cupin_sf"/>
</dbReference>
<reference evidence="3" key="1">
    <citation type="submission" date="2021-01" db="EMBL/GenBank/DDBJ databases">
        <authorList>
            <person name="Corre E."/>
            <person name="Pelletier E."/>
            <person name="Niang G."/>
            <person name="Scheremetjew M."/>
            <person name="Finn R."/>
            <person name="Kale V."/>
            <person name="Holt S."/>
            <person name="Cochrane G."/>
            <person name="Meng A."/>
            <person name="Brown T."/>
            <person name="Cohen L."/>
        </authorList>
    </citation>
    <scope>NUCLEOTIDE SEQUENCE</scope>
    <source>
        <strain evidence="3">CCMP125</strain>
    </source>
</reference>
<feature type="domain" description="(S)-ureidoglycine aminohydrolase cupin" evidence="2">
    <location>
        <begin position="173"/>
        <end position="246"/>
    </location>
</feature>
<evidence type="ECO:0000313" key="3">
    <source>
        <dbReference type="EMBL" id="CAD9994226.1"/>
    </source>
</evidence>
<accession>A0A7S3DXG2</accession>
<dbReference type="InterPro" id="IPR008579">
    <property type="entry name" value="UGlyAH_Cupin_dom"/>
</dbReference>
<sequence>MMLSFSTCFLLLSSPSLTWAFAPVVSTTRPVSSLNALYGDYLLSLSGESTATSTATADASQGGTYILSQEPFWRTHAPFLFFFWFAFPMSLVETDTQICNIHHHPLSLLTLATGYQPQPIQYQPPQEDNLMKDDIDTLAHAPLSYFDISLLTAKGPRANADVGTPHDSSRKLAQHGMLRAGSWWCAAGGWPSPNPRATTEIFFVHSGHGCLTDLDGTRHFFGPGDTVILPKGWSGRWDVLQDIHKVWFVVDHVNIEEYGNPIRVLVTHYHELASQHLHHQGIRADALDDTKPSPASLTYYDVGPTKVGCWTCTSGSFPVKNPQTGFHVLEGVFLMHNDDDGSTQRVVAGDTVLLPRGWSGQWDVIEPVKKLWVVTKPEE</sequence>
<name>A0A7S3DXG2_9STRA</name>
<dbReference type="Gene3D" id="2.60.120.10">
    <property type="entry name" value="Jelly Rolls"/>
    <property type="match status" value="2"/>
</dbReference>
<evidence type="ECO:0000256" key="1">
    <source>
        <dbReference type="SAM" id="SignalP"/>
    </source>
</evidence>
<dbReference type="EMBL" id="HBHT01039842">
    <property type="protein sequence ID" value="CAD9994226.1"/>
    <property type="molecule type" value="Transcribed_RNA"/>
</dbReference>
<dbReference type="PANTHER" id="PTHR40943:SF1">
    <property type="entry name" value="CYTOPLASMIC PROTEIN"/>
    <property type="match status" value="1"/>
</dbReference>
<dbReference type="Pfam" id="PF05899">
    <property type="entry name" value="Cupin_3"/>
    <property type="match status" value="2"/>
</dbReference>
<feature type="domain" description="(S)-ureidoglycine aminohydrolase cupin" evidence="2">
    <location>
        <begin position="305"/>
        <end position="370"/>
    </location>
</feature>
<proteinExistence type="predicted"/>
<gene>
    <name evidence="3" type="ORF">APAL1065_LOCUS26760</name>
</gene>
<dbReference type="SUPFAM" id="SSF51182">
    <property type="entry name" value="RmlC-like cupins"/>
    <property type="match status" value="1"/>
</dbReference>
<evidence type="ECO:0000259" key="2">
    <source>
        <dbReference type="Pfam" id="PF05899"/>
    </source>
</evidence>
<dbReference type="PANTHER" id="PTHR40943">
    <property type="entry name" value="CYTOPLASMIC PROTEIN-RELATED"/>
    <property type="match status" value="1"/>
</dbReference>
<dbReference type="AlphaFoldDB" id="A0A7S3DXG2"/>
<organism evidence="3">
    <name type="scientific">Entomoneis paludosa</name>
    <dbReference type="NCBI Taxonomy" id="265537"/>
    <lineage>
        <taxon>Eukaryota</taxon>
        <taxon>Sar</taxon>
        <taxon>Stramenopiles</taxon>
        <taxon>Ochrophyta</taxon>
        <taxon>Bacillariophyta</taxon>
        <taxon>Bacillariophyceae</taxon>
        <taxon>Bacillariophycidae</taxon>
        <taxon>Entomoneidaceae</taxon>
        <taxon>Entomoneis</taxon>
    </lineage>
</organism>
<keyword evidence="1" id="KW-0732">Signal</keyword>
<protein>
    <recommendedName>
        <fullName evidence="2">(S)-ureidoglycine aminohydrolase cupin domain-containing protein</fullName>
    </recommendedName>
</protein>
<dbReference type="InterPro" id="IPR014710">
    <property type="entry name" value="RmlC-like_jellyroll"/>
</dbReference>
<feature type="chain" id="PRO_5030690818" description="(S)-ureidoglycine aminohydrolase cupin domain-containing protein" evidence="1">
    <location>
        <begin position="21"/>
        <end position="379"/>
    </location>
</feature>
<feature type="signal peptide" evidence="1">
    <location>
        <begin position="1"/>
        <end position="20"/>
    </location>
</feature>